<keyword evidence="5" id="KW-0460">Magnesium</keyword>
<proteinExistence type="inferred from homology"/>
<organism evidence="8 9">
    <name type="scientific">Microbacterium binotii</name>
    <dbReference type="NCBI Taxonomy" id="462710"/>
    <lineage>
        <taxon>Bacteria</taxon>
        <taxon>Bacillati</taxon>
        <taxon>Actinomycetota</taxon>
        <taxon>Actinomycetes</taxon>
        <taxon>Micrococcales</taxon>
        <taxon>Microbacteriaceae</taxon>
        <taxon>Microbacterium</taxon>
    </lineage>
</organism>
<comment type="cofactor">
    <cofactor evidence="1">
        <name>Mg(2+)</name>
        <dbReference type="ChEBI" id="CHEBI:18420"/>
    </cofactor>
</comment>
<dbReference type="EC" id="2.7.1.4" evidence="6"/>
<dbReference type="Proteomes" id="UP001500274">
    <property type="component" value="Unassembled WGS sequence"/>
</dbReference>
<evidence type="ECO:0000256" key="2">
    <source>
        <dbReference type="ARBA" id="ARBA00006479"/>
    </source>
</evidence>
<evidence type="ECO:0000313" key="8">
    <source>
        <dbReference type="EMBL" id="GAA2574092.1"/>
    </source>
</evidence>
<comment type="similarity">
    <text evidence="2">Belongs to the ROK (NagC/XylR) family.</text>
</comment>
<dbReference type="InterPro" id="IPR043129">
    <property type="entry name" value="ATPase_NBD"/>
</dbReference>
<accession>A0ABN3PAX8</accession>
<dbReference type="InterPro" id="IPR000600">
    <property type="entry name" value="ROK"/>
</dbReference>
<evidence type="ECO:0000256" key="3">
    <source>
        <dbReference type="ARBA" id="ARBA00022723"/>
    </source>
</evidence>
<evidence type="ECO:0000256" key="4">
    <source>
        <dbReference type="ARBA" id="ARBA00022833"/>
    </source>
</evidence>
<keyword evidence="3" id="KW-0479">Metal-binding</keyword>
<evidence type="ECO:0000256" key="1">
    <source>
        <dbReference type="ARBA" id="ARBA00001946"/>
    </source>
</evidence>
<reference evidence="8 9" key="1">
    <citation type="journal article" date="2019" name="Int. J. Syst. Evol. Microbiol.">
        <title>The Global Catalogue of Microorganisms (GCM) 10K type strain sequencing project: providing services to taxonomists for standard genome sequencing and annotation.</title>
        <authorList>
            <consortium name="The Broad Institute Genomics Platform"/>
            <consortium name="The Broad Institute Genome Sequencing Center for Infectious Disease"/>
            <person name="Wu L."/>
            <person name="Ma J."/>
        </authorList>
    </citation>
    <scope>NUCLEOTIDE SEQUENCE [LARGE SCALE GENOMIC DNA]</scope>
    <source>
        <strain evidence="8 9">JCM 16365</strain>
    </source>
</reference>
<protein>
    <recommendedName>
        <fullName evidence="6">fructokinase</fullName>
        <ecNumber evidence="6">2.7.1.4</ecNumber>
    </recommendedName>
</protein>
<comment type="catalytic activity">
    <reaction evidence="7">
        <text>D-fructose + ATP = D-fructose 6-phosphate + ADP + H(+)</text>
        <dbReference type="Rhea" id="RHEA:16125"/>
        <dbReference type="ChEBI" id="CHEBI:15378"/>
        <dbReference type="ChEBI" id="CHEBI:30616"/>
        <dbReference type="ChEBI" id="CHEBI:37721"/>
        <dbReference type="ChEBI" id="CHEBI:61527"/>
        <dbReference type="ChEBI" id="CHEBI:456216"/>
        <dbReference type="EC" id="2.7.1.4"/>
    </reaction>
</comment>
<sequence>MSRLLVGIETGGTKIVCAAAPEGDPRRILTRTSVATGEPDTTLAAVGDFIRSLDDEIAGVGIAAFGPLDLDQASPTYGSITSTPKAGWDGVDVLGRIRAVAAGAPARITTDVTGAALGELQWGAAQDASDVAYVTVGTGVGAGLIAGGRVLVGTGWPEIAHLPVARHPDDTFAGICRFHGDCLEGVASGPAVRARNGVDTQELDAAARAKSNEITAFYLAQLAATLYFTLGIELVVFGGGVLKTPELIEALQEAAAVRVGPAGARGSSRNLAIARTELDGEAGLYGSLLLAEQAAAG</sequence>
<keyword evidence="9" id="KW-1185">Reference proteome</keyword>
<evidence type="ECO:0000313" key="9">
    <source>
        <dbReference type="Proteomes" id="UP001500274"/>
    </source>
</evidence>
<dbReference type="InterPro" id="IPR051804">
    <property type="entry name" value="Carb_Metab_Reg_Kinase/Isom"/>
</dbReference>
<keyword evidence="4" id="KW-0862">Zinc</keyword>
<dbReference type="SUPFAM" id="SSF53067">
    <property type="entry name" value="Actin-like ATPase domain"/>
    <property type="match status" value="1"/>
</dbReference>
<dbReference type="PANTHER" id="PTHR42742:SF3">
    <property type="entry name" value="FRUCTOKINASE"/>
    <property type="match status" value="1"/>
</dbReference>
<evidence type="ECO:0000256" key="7">
    <source>
        <dbReference type="ARBA" id="ARBA00048451"/>
    </source>
</evidence>
<dbReference type="EMBL" id="BAAARI010000008">
    <property type="protein sequence ID" value="GAA2574092.1"/>
    <property type="molecule type" value="Genomic_DNA"/>
</dbReference>
<dbReference type="Gene3D" id="3.30.420.40">
    <property type="match status" value="2"/>
</dbReference>
<comment type="caution">
    <text evidence="8">The sequence shown here is derived from an EMBL/GenBank/DDBJ whole genome shotgun (WGS) entry which is preliminary data.</text>
</comment>
<dbReference type="PANTHER" id="PTHR42742">
    <property type="entry name" value="TRANSCRIPTIONAL REPRESSOR MPRA"/>
    <property type="match status" value="1"/>
</dbReference>
<evidence type="ECO:0000256" key="6">
    <source>
        <dbReference type="ARBA" id="ARBA00038887"/>
    </source>
</evidence>
<dbReference type="Pfam" id="PF00480">
    <property type="entry name" value="ROK"/>
    <property type="match status" value="1"/>
</dbReference>
<evidence type="ECO:0000256" key="5">
    <source>
        <dbReference type="ARBA" id="ARBA00022842"/>
    </source>
</evidence>
<gene>
    <name evidence="8" type="ORF">GCM10009862_11240</name>
</gene>
<name>A0ABN3PAX8_9MICO</name>
<dbReference type="RefSeq" id="WP_344227620.1">
    <property type="nucleotide sequence ID" value="NZ_BAAARI010000008.1"/>
</dbReference>
<dbReference type="CDD" id="cd24067">
    <property type="entry name" value="ASKHA_NBD_ROK_BsFRK-like"/>
    <property type="match status" value="1"/>
</dbReference>